<dbReference type="InterPro" id="IPR051122">
    <property type="entry name" value="SDR_DHRS6-like"/>
</dbReference>
<dbReference type="InterPro" id="IPR036291">
    <property type="entry name" value="NAD(P)-bd_dom_sf"/>
</dbReference>
<evidence type="ECO:0000313" key="3">
    <source>
        <dbReference type="EMBL" id="RIE03241.1"/>
    </source>
</evidence>
<sequence length="258" mass="27695">MRGNIMKFANKSVIVTGSTSGIGKEIAFAFASQGADIAIIGRNADKGKEAVDTIRGMGRHAVFIATDLTNEASVKKMADEAMRSLGRVDVLVNNAGHLVSGAVPDIRPEDWHKTWQTNVTSVYLACHYLLPHMLNNRSGAIVNIASETALKGYKNRAAYGAAKAAVISLTKSMAVDHSEAGIRVNCLCPGTVETEMFNHLLTHNLDPNRHKQAMLDRRLTPFLGTIGEVAKAVLFLADPDMNYMTGSVLTLDGGSSVK</sequence>
<dbReference type="FunFam" id="3.40.50.720:FF:000084">
    <property type="entry name" value="Short-chain dehydrogenase reductase"/>
    <property type="match status" value="1"/>
</dbReference>
<dbReference type="EMBL" id="QXJM01000038">
    <property type="protein sequence ID" value="RIE03241.1"/>
    <property type="molecule type" value="Genomic_DNA"/>
</dbReference>
<dbReference type="GO" id="GO:0008206">
    <property type="term" value="P:bile acid metabolic process"/>
    <property type="evidence" value="ECO:0007669"/>
    <property type="project" value="UniProtKB-ARBA"/>
</dbReference>
<dbReference type="PRINTS" id="PR00080">
    <property type="entry name" value="SDRFAMILY"/>
</dbReference>
<dbReference type="SUPFAM" id="SSF51735">
    <property type="entry name" value="NAD(P)-binding Rossmann-fold domains"/>
    <property type="match status" value="1"/>
</dbReference>
<dbReference type="NCBIfam" id="NF005559">
    <property type="entry name" value="PRK07231.1"/>
    <property type="match status" value="1"/>
</dbReference>
<evidence type="ECO:0000256" key="2">
    <source>
        <dbReference type="ARBA" id="ARBA00023002"/>
    </source>
</evidence>
<name>A0A398CVJ9_9BACL</name>
<dbReference type="PRINTS" id="PR00081">
    <property type="entry name" value="GDHRDH"/>
</dbReference>
<dbReference type="Proteomes" id="UP000266340">
    <property type="component" value="Unassembled WGS sequence"/>
</dbReference>
<gene>
    <name evidence="3" type="ORF">D3H35_12765</name>
</gene>
<reference evidence="3 4" key="1">
    <citation type="submission" date="2018-09" db="EMBL/GenBank/DDBJ databases">
        <title>Cohnella cavernae sp. nov., isolated from a karst cave.</title>
        <authorList>
            <person name="Zhu H."/>
        </authorList>
    </citation>
    <scope>NUCLEOTIDE SEQUENCE [LARGE SCALE GENOMIC DNA]</scope>
    <source>
        <strain evidence="3 4">K2E09-144</strain>
    </source>
</reference>
<dbReference type="Gene3D" id="3.40.50.720">
    <property type="entry name" value="NAD(P)-binding Rossmann-like Domain"/>
    <property type="match status" value="1"/>
</dbReference>
<accession>A0A398CVJ9</accession>
<dbReference type="PROSITE" id="PS00061">
    <property type="entry name" value="ADH_SHORT"/>
    <property type="match status" value="1"/>
</dbReference>
<comment type="caution">
    <text evidence="3">The sequence shown here is derived from an EMBL/GenBank/DDBJ whole genome shotgun (WGS) entry which is preliminary data.</text>
</comment>
<evidence type="ECO:0000256" key="1">
    <source>
        <dbReference type="ARBA" id="ARBA00006484"/>
    </source>
</evidence>
<dbReference type="CDD" id="cd05233">
    <property type="entry name" value="SDR_c"/>
    <property type="match status" value="1"/>
</dbReference>
<organism evidence="3 4">
    <name type="scientific">Cohnella faecalis</name>
    <dbReference type="NCBI Taxonomy" id="2315694"/>
    <lineage>
        <taxon>Bacteria</taxon>
        <taxon>Bacillati</taxon>
        <taxon>Bacillota</taxon>
        <taxon>Bacilli</taxon>
        <taxon>Bacillales</taxon>
        <taxon>Paenibacillaceae</taxon>
        <taxon>Cohnella</taxon>
    </lineage>
</organism>
<evidence type="ECO:0000313" key="4">
    <source>
        <dbReference type="Proteomes" id="UP000266340"/>
    </source>
</evidence>
<dbReference type="InterPro" id="IPR002347">
    <property type="entry name" value="SDR_fam"/>
</dbReference>
<dbReference type="InterPro" id="IPR020904">
    <property type="entry name" value="Sc_DH/Rdtase_CS"/>
</dbReference>
<dbReference type="GO" id="GO:0016491">
    <property type="term" value="F:oxidoreductase activity"/>
    <property type="evidence" value="ECO:0007669"/>
    <property type="project" value="UniProtKB-KW"/>
</dbReference>
<dbReference type="PANTHER" id="PTHR43477">
    <property type="entry name" value="DIHYDROANTICAPSIN 7-DEHYDROGENASE"/>
    <property type="match status" value="1"/>
</dbReference>
<dbReference type="Pfam" id="PF13561">
    <property type="entry name" value="adh_short_C2"/>
    <property type="match status" value="1"/>
</dbReference>
<dbReference type="PANTHER" id="PTHR43477:SF1">
    <property type="entry name" value="DIHYDROANTICAPSIN 7-DEHYDROGENASE"/>
    <property type="match status" value="1"/>
</dbReference>
<comment type="similarity">
    <text evidence="1">Belongs to the short-chain dehydrogenases/reductases (SDR) family.</text>
</comment>
<proteinExistence type="inferred from homology"/>
<keyword evidence="2" id="KW-0560">Oxidoreductase</keyword>
<keyword evidence="4" id="KW-1185">Reference proteome</keyword>
<protein>
    <submittedName>
        <fullName evidence="3">SDR family oxidoreductase</fullName>
    </submittedName>
</protein>
<dbReference type="AlphaFoldDB" id="A0A398CVJ9"/>